<dbReference type="AlphaFoldDB" id="A0A6J5GC25"/>
<gene>
    <name evidence="1" type="ORF">LMG28688_04216</name>
</gene>
<proteinExistence type="predicted"/>
<dbReference type="SUPFAM" id="SSF56349">
    <property type="entry name" value="DNA breaking-rejoining enzymes"/>
    <property type="match status" value="1"/>
</dbReference>
<reference evidence="1 2" key="1">
    <citation type="submission" date="2020-04" db="EMBL/GenBank/DDBJ databases">
        <authorList>
            <person name="De Canck E."/>
        </authorList>
    </citation>
    <scope>NUCLEOTIDE SEQUENCE [LARGE SCALE GENOMIC DNA]</scope>
    <source>
        <strain evidence="1 2">LMG 28688</strain>
    </source>
</reference>
<sequence>MRGIYAEATKLKERFTEHDLRAKCASDAETLEHARALLAHADGKITERVYRRKPERVKPLR</sequence>
<evidence type="ECO:0000313" key="2">
    <source>
        <dbReference type="Proteomes" id="UP000494119"/>
    </source>
</evidence>
<accession>A0A6J5GC25</accession>
<dbReference type="RefSeq" id="WP_227875303.1">
    <property type="nucleotide sequence ID" value="NZ_CADIKL010000022.1"/>
</dbReference>
<protein>
    <recommendedName>
        <fullName evidence="3">Integrase</fullName>
    </recommendedName>
</protein>
<name>A0A6J5GC25_9BURK</name>
<evidence type="ECO:0008006" key="3">
    <source>
        <dbReference type="Google" id="ProtNLM"/>
    </source>
</evidence>
<organism evidence="1 2">
    <name type="scientific">Paraburkholderia caffeinitolerans</name>
    <dbReference type="NCBI Taxonomy" id="1723730"/>
    <lineage>
        <taxon>Bacteria</taxon>
        <taxon>Pseudomonadati</taxon>
        <taxon>Pseudomonadota</taxon>
        <taxon>Betaproteobacteria</taxon>
        <taxon>Burkholderiales</taxon>
        <taxon>Burkholderiaceae</taxon>
        <taxon>Paraburkholderia</taxon>
    </lineage>
</organism>
<dbReference type="InterPro" id="IPR011010">
    <property type="entry name" value="DNA_brk_join_enz"/>
</dbReference>
<dbReference type="EMBL" id="CADIKL010000022">
    <property type="protein sequence ID" value="CAB3796012.1"/>
    <property type="molecule type" value="Genomic_DNA"/>
</dbReference>
<keyword evidence="2" id="KW-1185">Reference proteome</keyword>
<dbReference type="Proteomes" id="UP000494119">
    <property type="component" value="Unassembled WGS sequence"/>
</dbReference>
<dbReference type="GO" id="GO:0003677">
    <property type="term" value="F:DNA binding"/>
    <property type="evidence" value="ECO:0007669"/>
    <property type="project" value="InterPro"/>
</dbReference>
<evidence type="ECO:0000313" key="1">
    <source>
        <dbReference type="EMBL" id="CAB3796012.1"/>
    </source>
</evidence>